<dbReference type="GeneID" id="77009595"/>
<dbReference type="EMBL" id="WNZZ01000035">
    <property type="protein sequence ID" value="MUG26074.1"/>
    <property type="molecule type" value="Genomic_DNA"/>
</dbReference>
<dbReference type="HOGENOM" id="CLU_029375_6_0_9"/>
<feature type="domain" description="AB hydrolase-1" evidence="1">
    <location>
        <begin position="86"/>
        <end position="199"/>
    </location>
</feature>
<evidence type="ECO:0000313" key="3">
    <source>
        <dbReference type="EMBL" id="MUG26074.1"/>
    </source>
</evidence>
<dbReference type="RefSeq" id="WP_036626263.1">
    <property type="nucleotide sequence ID" value="NZ_BGML01000012.1"/>
</dbReference>
<gene>
    <name evidence="2" type="ORF">DJ90_4204</name>
    <name evidence="3" type="ORF">GNQ08_27305</name>
</gene>
<evidence type="ECO:0000313" key="5">
    <source>
        <dbReference type="Proteomes" id="UP000442469"/>
    </source>
</evidence>
<protein>
    <submittedName>
        <fullName evidence="3">Alpha/beta fold hydrolase</fullName>
    </submittedName>
    <submittedName>
        <fullName evidence="2">X-Pro dipeptidyl-peptidase family protein</fullName>
    </submittedName>
</protein>
<accession>A0A090Z758</accession>
<comment type="caution">
    <text evidence="2">The sequence shown here is derived from an EMBL/GenBank/DDBJ whole genome shotgun (WGS) entry which is preliminary data.</text>
</comment>
<dbReference type="Proteomes" id="UP000442469">
    <property type="component" value="Unassembled WGS sequence"/>
</dbReference>
<sequence length="320" mass="36700">MIYTFGIAILLLAALISGGLPRYALRQITQMKLQTKERIYEYLEKTGVYSMERFDRLNKRQVQATSQDGLLLSGYVLEFFPESRRWMIIVHGYTVSLHASTQYIDMFRDAGFNILLIDQRRHGGSQGKYTTYGYYEKYDVQTWVNWILEHYGEQTEIGLHGQSLGGGTVLEYLSIAHPNVKFVIADCPYSDLTELMRHQFTKLNKLPAYPLLPLVNRLLQRKAGFRLDQVSPIKAVEKSRLPVLFIHGTDDNYVPTYMSKEMFRHKPEPKRLLLIEGAVHANAYGVDPKRYKAEVHSFIHEVLGAEMAAEAVTAAYLPSI</sequence>
<keyword evidence="3" id="KW-0378">Hydrolase</keyword>
<dbReference type="AlphaFoldDB" id="A0A090Z758"/>
<evidence type="ECO:0000259" key="1">
    <source>
        <dbReference type="Pfam" id="PF00561"/>
    </source>
</evidence>
<dbReference type="InterPro" id="IPR052920">
    <property type="entry name" value="DNA-binding_regulatory"/>
</dbReference>
<dbReference type="GO" id="GO:0016787">
    <property type="term" value="F:hydrolase activity"/>
    <property type="evidence" value="ECO:0007669"/>
    <property type="project" value="UniProtKB-KW"/>
</dbReference>
<proteinExistence type="predicted"/>
<reference evidence="2 4" key="1">
    <citation type="submission" date="2014-04" db="EMBL/GenBank/DDBJ databases">
        <authorList>
            <person name="Bishop-Lilly K.A."/>
            <person name="Broomall S.M."/>
            <person name="Chain P.S."/>
            <person name="Chertkov O."/>
            <person name="Coyne S.R."/>
            <person name="Daligault H.E."/>
            <person name="Davenport K.W."/>
            <person name="Erkkila T."/>
            <person name="Frey K.G."/>
            <person name="Gibbons H.S."/>
            <person name="Gu W."/>
            <person name="Jaissle J."/>
            <person name="Johnson S.L."/>
            <person name="Koroleva G.I."/>
            <person name="Ladner J.T."/>
            <person name="Lo C.-C."/>
            <person name="Minogue T.D."/>
            <person name="Munk C."/>
            <person name="Palacios G.F."/>
            <person name="Redden C.L."/>
            <person name="Rosenzweig C.N."/>
            <person name="Scholz M.B."/>
            <person name="Teshima H."/>
            <person name="Xu Y."/>
        </authorList>
    </citation>
    <scope>NUCLEOTIDE SEQUENCE [LARGE SCALE GENOMIC DNA]</scope>
    <source>
        <strain evidence="2 4">8244</strain>
    </source>
</reference>
<dbReference type="Gene3D" id="3.40.50.1820">
    <property type="entry name" value="alpha/beta hydrolase"/>
    <property type="match status" value="1"/>
</dbReference>
<dbReference type="OrthoDB" id="9776685at2"/>
<dbReference type="Pfam" id="PF00561">
    <property type="entry name" value="Abhydrolase_1"/>
    <property type="match status" value="1"/>
</dbReference>
<dbReference type="InterPro" id="IPR000073">
    <property type="entry name" value="AB_hydrolase_1"/>
</dbReference>
<organism evidence="2 4">
    <name type="scientific">Paenibacillus macerans</name>
    <name type="common">Bacillus macerans</name>
    <dbReference type="NCBI Taxonomy" id="44252"/>
    <lineage>
        <taxon>Bacteria</taxon>
        <taxon>Bacillati</taxon>
        <taxon>Bacillota</taxon>
        <taxon>Bacilli</taxon>
        <taxon>Bacillales</taxon>
        <taxon>Paenibacillaceae</taxon>
        <taxon>Paenibacillus</taxon>
    </lineage>
</organism>
<dbReference type="Proteomes" id="UP000029278">
    <property type="component" value="Unassembled WGS sequence"/>
</dbReference>
<evidence type="ECO:0000313" key="2">
    <source>
        <dbReference type="EMBL" id="KFN06487.1"/>
    </source>
</evidence>
<dbReference type="SUPFAM" id="SSF53474">
    <property type="entry name" value="alpha/beta-Hydrolases"/>
    <property type="match status" value="1"/>
</dbReference>
<dbReference type="PANTHER" id="PTHR43358">
    <property type="entry name" value="ALPHA/BETA-HYDROLASE"/>
    <property type="match status" value="1"/>
</dbReference>
<keyword evidence="4" id="KW-1185">Reference proteome</keyword>
<dbReference type="PANTHER" id="PTHR43358:SF4">
    <property type="entry name" value="ALPHA_BETA HYDROLASE FOLD-1 DOMAIN-CONTAINING PROTEIN"/>
    <property type="match status" value="1"/>
</dbReference>
<dbReference type="PATRIC" id="fig|44252.3.peg.4188"/>
<evidence type="ECO:0000313" key="4">
    <source>
        <dbReference type="Proteomes" id="UP000029278"/>
    </source>
</evidence>
<dbReference type="STRING" id="44252.DJ90_4204"/>
<name>A0A090Z758_PAEMA</name>
<reference evidence="3 5" key="2">
    <citation type="submission" date="2019-11" db="EMBL/GenBank/DDBJ databases">
        <title>Draft genome sequences of five Paenibacillus species of dairy origin.</title>
        <authorList>
            <person name="Olajide A.M."/>
            <person name="Chen S."/>
            <person name="Lapointe G."/>
        </authorList>
    </citation>
    <scope>NUCLEOTIDE SEQUENCE [LARGE SCALE GENOMIC DNA]</scope>
    <source>
        <strain evidence="3 5">3CT49</strain>
    </source>
</reference>
<dbReference type="EMBL" id="JMQA01000037">
    <property type="protein sequence ID" value="KFN06487.1"/>
    <property type="molecule type" value="Genomic_DNA"/>
</dbReference>
<dbReference type="InterPro" id="IPR029058">
    <property type="entry name" value="AB_hydrolase_fold"/>
</dbReference>